<keyword evidence="1" id="KW-0732">Signal</keyword>
<accession>A0A517ZBU1</accession>
<proteinExistence type="predicted"/>
<name>A0A517ZBU1_9PLAN</name>
<reference evidence="2 3" key="1">
    <citation type="submission" date="2019-02" db="EMBL/GenBank/DDBJ databases">
        <title>Deep-cultivation of Planctomycetes and their phenomic and genomic characterization uncovers novel biology.</title>
        <authorList>
            <person name="Wiegand S."/>
            <person name="Jogler M."/>
            <person name="Boedeker C."/>
            <person name="Pinto D."/>
            <person name="Vollmers J."/>
            <person name="Rivas-Marin E."/>
            <person name="Kohn T."/>
            <person name="Peeters S.H."/>
            <person name="Heuer A."/>
            <person name="Rast P."/>
            <person name="Oberbeckmann S."/>
            <person name="Bunk B."/>
            <person name="Jeske O."/>
            <person name="Meyerdierks A."/>
            <person name="Storesund J.E."/>
            <person name="Kallscheuer N."/>
            <person name="Luecker S."/>
            <person name="Lage O.M."/>
            <person name="Pohl T."/>
            <person name="Merkel B.J."/>
            <person name="Hornburger P."/>
            <person name="Mueller R.-W."/>
            <person name="Bruemmer F."/>
            <person name="Labrenz M."/>
            <person name="Spormann A.M."/>
            <person name="Op den Camp H."/>
            <person name="Overmann J."/>
            <person name="Amann R."/>
            <person name="Jetten M.S.M."/>
            <person name="Mascher T."/>
            <person name="Medema M.H."/>
            <person name="Devos D.P."/>
            <person name="Kaster A.-K."/>
            <person name="Ovreas L."/>
            <person name="Rohde M."/>
            <person name="Galperin M.Y."/>
            <person name="Jogler C."/>
        </authorList>
    </citation>
    <scope>NUCLEOTIDE SEQUENCE [LARGE SCALE GENOMIC DNA]</scope>
    <source>
        <strain evidence="2 3">Mal4</strain>
    </source>
</reference>
<sequence precursor="true">MRLQTGILSLVLTGVLCAAGWAEDQPANPEQVTPSTAEQLNEQEQAFQELLQNAVLVGTFSVDGRNGSPKPERYTINGVTKVQGDRWIVQARITYGDTDIPVPVPVKVHWAGDTPMISVTNLSIPLVGSQFTSRVLFYGDRYAGTWQHGKVGGHMWGRIEKAKETPSGNAPEPNESSDQ</sequence>
<protein>
    <submittedName>
        <fullName evidence="2">Uncharacterized protein</fullName>
    </submittedName>
</protein>
<dbReference type="OrthoDB" id="286057at2"/>
<evidence type="ECO:0000313" key="2">
    <source>
        <dbReference type="EMBL" id="QDU39938.1"/>
    </source>
</evidence>
<dbReference type="AlphaFoldDB" id="A0A517ZBU1"/>
<keyword evidence="3" id="KW-1185">Reference proteome</keyword>
<dbReference type="KEGG" id="mri:Mal4_42920"/>
<feature type="chain" id="PRO_5022117476" evidence="1">
    <location>
        <begin position="19"/>
        <end position="179"/>
    </location>
</feature>
<evidence type="ECO:0000256" key="1">
    <source>
        <dbReference type="SAM" id="SignalP"/>
    </source>
</evidence>
<feature type="signal peptide" evidence="1">
    <location>
        <begin position="1"/>
        <end position="18"/>
    </location>
</feature>
<gene>
    <name evidence="2" type="ORF">Mal4_42920</name>
</gene>
<dbReference type="Proteomes" id="UP000320496">
    <property type="component" value="Chromosome"/>
</dbReference>
<dbReference type="RefSeq" id="WP_145371070.1">
    <property type="nucleotide sequence ID" value="NZ_CP036275.1"/>
</dbReference>
<evidence type="ECO:0000313" key="3">
    <source>
        <dbReference type="Proteomes" id="UP000320496"/>
    </source>
</evidence>
<dbReference type="EMBL" id="CP036275">
    <property type="protein sequence ID" value="QDU39938.1"/>
    <property type="molecule type" value="Genomic_DNA"/>
</dbReference>
<organism evidence="2 3">
    <name type="scientific">Maioricimonas rarisocia</name>
    <dbReference type="NCBI Taxonomy" id="2528026"/>
    <lineage>
        <taxon>Bacteria</taxon>
        <taxon>Pseudomonadati</taxon>
        <taxon>Planctomycetota</taxon>
        <taxon>Planctomycetia</taxon>
        <taxon>Planctomycetales</taxon>
        <taxon>Planctomycetaceae</taxon>
        <taxon>Maioricimonas</taxon>
    </lineage>
</organism>